<evidence type="ECO:0000256" key="4">
    <source>
        <dbReference type="ARBA" id="ARBA00022737"/>
    </source>
</evidence>
<dbReference type="PROSITE" id="PS00198">
    <property type="entry name" value="4FE4S_FER_1"/>
    <property type="match status" value="1"/>
</dbReference>
<dbReference type="Gene3D" id="3.30.70.3270">
    <property type="match status" value="1"/>
</dbReference>
<dbReference type="EC" id="7.-.-.-" evidence="8"/>
<dbReference type="PANTHER" id="PTHR43034">
    <property type="entry name" value="ION-TRANSLOCATING OXIDOREDUCTASE COMPLEX SUBUNIT C"/>
    <property type="match status" value="1"/>
</dbReference>
<dbReference type="NCBIfam" id="TIGR01945">
    <property type="entry name" value="rnfC"/>
    <property type="match status" value="1"/>
</dbReference>
<evidence type="ECO:0000256" key="1">
    <source>
        <dbReference type="ARBA" id="ARBA00022448"/>
    </source>
</evidence>
<evidence type="ECO:0000259" key="10">
    <source>
        <dbReference type="PROSITE" id="PS51379"/>
    </source>
</evidence>
<dbReference type="Pfam" id="PF13237">
    <property type="entry name" value="Fer4_10"/>
    <property type="match status" value="1"/>
</dbReference>
<dbReference type="STRING" id="1420851.AU255_14915"/>
<keyword evidence="5 8" id="KW-0249">Electron transport</keyword>
<dbReference type="EMBL" id="LPUF01000003">
    <property type="protein sequence ID" value="OQK15516.1"/>
    <property type="molecule type" value="Genomic_DNA"/>
</dbReference>
<keyword evidence="8" id="KW-1278">Translocase</keyword>
<feature type="region of interest" description="Disordered" evidence="9">
    <location>
        <begin position="443"/>
        <end position="499"/>
    </location>
</feature>
<feature type="binding site" evidence="8">
    <location>
        <position position="412"/>
    </location>
    <ligand>
        <name>[4Fe-4S] cluster</name>
        <dbReference type="ChEBI" id="CHEBI:49883"/>
        <label>2</label>
    </ligand>
</feature>
<name>A0A1V8M1Z2_9GAMM</name>
<protein>
    <recommendedName>
        <fullName evidence="8">Ion-translocating oxidoreductase complex subunit C</fullName>
        <ecNumber evidence="8">7.-.-.-</ecNumber>
    </recommendedName>
    <alternativeName>
        <fullName evidence="8">Rnf electron transport complex subunit C</fullName>
    </alternativeName>
</protein>
<reference evidence="11 12" key="1">
    <citation type="submission" date="2015-12" db="EMBL/GenBank/DDBJ databases">
        <authorList>
            <person name="Shamseldin A."/>
            <person name="Moawad H."/>
            <person name="Abd El-Rahim W.M."/>
            <person name="Sadowsky M.J."/>
        </authorList>
    </citation>
    <scope>NUCLEOTIDE SEQUENCE [LARGE SCALE GENOMIC DNA]</scope>
    <source>
        <strain evidence="11 12">WF1</strain>
    </source>
</reference>
<evidence type="ECO:0000313" key="12">
    <source>
        <dbReference type="Proteomes" id="UP000191980"/>
    </source>
</evidence>
<comment type="similarity">
    <text evidence="8">Belongs to the 4Fe4S bacterial-type ferredoxin family. RnfC subfamily.</text>
</comment>
<dbReference type="InterPro" id="IPR037225">
    <property type="entry name" value="Nuo51_FMN-bd_sf"/>
</dbReference>
<comment type="subcellular location">
    <subcellularLocation>
        <location evidence="8">Cell inner membrane</location>
        <topology evidence="8">Peripheral membrane protein</topology>
    </subcellularLocation>
</comment>
<accession>A0A1V8M1Z2</accession>
<dbReference type="AlphaFoldDB" id="A0A1V8M1Z2"/>
<comment type="function">
    <text evidence="8">Part of a membrane-bound complex that couples electron transfer with translocation of ions across the membrane.</text>
</comment>
<keyword evidence="8" id="KW-0472">Membrane</keyword>
<dbReference type="GO" id="GO:0046872">
    <property type="term" value="F:metal ion binding"/>
    <property type="evidence" value="ECO:0007669"/>
    <property type="project" value="UniProtKB-KW"/>
</dbReference>
<dbReference type="Proteomes" id="UP000191980">
    <property type="component" value="Unassembled WGS sequence"/>
</dbReference>
<comment type="cofactor">
    <cofactor evidence="8">
        <name>[4Fe-4S] cluster</name>
        <dbReference type="ChEBI" id="CHEBI:49883"/>
    </cofactor>
    <text evidence="8">Binds 2 [4Fe-4S] clusters per subunit.</text>
</comment>
<feature type="binding site" evidence="8">
    <location>
        <position position="415"/>
    </location>
    <ligand>
        <name>[4Fe-4S] cluster</name>
        <dbReference type="ChEBI" id="CHEBI:49883"/>
        <label>2</label>
    </ligand>
</feature>
<dbReference type="GO" id="GO:0009055">
    <property type="term" value="F:electron transfer activity"/>
    <property type="evidence" value="ECO:0007669"/>
    <property type="project" value="InterPro"/>
</dbReference>
<feature type="binding site" evidence="8">
    <location>
        <position position="383"/>
    </location>
    <ligand>
        <name>[4Fe-4S] cluster</name>
        <dbReference type="ChEBI" id="CHEBI:49883"/>
        <label>2</label>
    </ligand>
</feature>
<evidence type="ECO:0000256" key="3">
    <source>
        <dbReference type="ARBA" id="ARBA00022723"/>
    </source>
</evidence>
<keyword evidence="8" id="KW-0997">Cell inner membrane</keyword>
<keyword evidence="6 8" id="KW-0408">Iron</keyword>
<gene>
    <name evidence="8" type="primary">rnfC</name>
    <name evidence="11" type="ORF">AU255_14915</name>
</gene>
<dbReference type="OrthoDB" id="9767754at2"/>
<dbReference type="Pfam" id="PF01512">
    <property type="entry name" value="Complex1_51K"/>
    <property type="match status" value="1"/>
</dbReference>
<evidence type="ECO:0000256" key="9">
    <source>
        <dbReference type="SAM" id="MobiDB-lite"/>
    </source>
</evidence>
<sequence length="499" mass="53850">MISLMDKLRIRGGVHAAECKSSTSEVSIATDFPLAKKLYIPLQQHVGKAAEPVVKVGDKVLKGQLLAHSQGMISAPVHAPSSGLIADINFYPGSHPSALPIRMIVLATDGLDAWGERQCVSDPFALDPEEISLRVGAAGIVGMGGATFPAAVKLNLGRQSNIHTLLINGGECEPYLTCDDRLMQERADDIIDGIRIMLHGMNARHAKIGIEDNKPEAIKIMRKACEPYDHIYVITVPTRYPMGWDRQMIRYVTGKEVPAGSRATDVGVVMHNVATAYAIHKAIRKGEPLVSRIVTVSGGATMAPKNIEVPIGTLISELFAVCQVDAAQTARIVMGGPMMGDALPHSDLPIVKASSGVLALNADEIKSGTEQPCIRCASCIQACPAGLLPVDMVNRIRSNQLDAAVSIGLKDCISCGSCSYVCPSNIPLVHYFKYATGELVARQQAQHKTEQTNKLMDDRNARMERIEREQAEEAAQRQAEKEARKRAKAEKAAREAAEV</sequence>
<feature type="binding site" evidence="8">
    <location>
        <position position="379"/>
    </location>
    <ligand>
        <name>[4Fe-4S] cluster</name>
        <dbReference type="ChEBI" id="CHEBI:49883"/>
        <label>1</label>
    </ligand>
</feature>
<comment type="subunit">
    <text evidence="8">The complex is composed of six subunits: RnfA, RnfB, RnfC, RnfD, RnfE and RnfG.</text>
</comment>
<dbReference type="GO" id="GO:0022900">
    <property type="term" value="P:electron transport chain"/>
    <property type="evidence" value="ECO:0007669"/>
    <property type="project" value="UniProtKB-UniRule"/>
</dbReference>
<evidence type="ECO:0000256" key="6">
    <source>
        <dbReference type="ARBA" id="ARBA00023004"/>
    </source>
</evidence>
<dbReference type="PROSITE" id="PS51379">
    <property type="entry name" value="4FE4S_FER_2"/>
    <property type="match status" value="2"/>
</dbReference>
<dbReference type="Pfam" id="PF13375">
    <property type="entry name" value="RnfC_N"/>
    <property type="match status" value="1"/>
</dbReference>
<feature type="binding site" evidence="8">
    <location>
        <position position="373"/>
    </location>
    <ligand>
        <name>[4Fe-4S] cluster</name>
        <dbReference type="ChEBI" id="CHEBI:49883"/>
        <label>1</label>
    </ligand>
</feature>
<evidence type="ECO:0000256" key="8">
    <source>
        <dbReference type="HAMAP-Rule" id="MF_00461"/>
    </source>
</evidence>
<dbReference type="NCBIfam" id="NF003454">
    <property type="entry name" value="PRK05035.1"/>
    <property type="match status" value="1"/>
</dbReference>
<dbReference type="Gene3D" id="3.40.50.11540">
    <property type="entry name" value="NADH-ubiquinone oxidoreductase 51kDa subunit"/>
    <property type="match status" value="1"/>
</dbReference>
<keyword evidence="8" id="KW-1003">Cell membrane</keyword>
<proteinExistence type="inferred from homology"/>
<dbReference type="GO" id="GO:0005886">
    <property type="term" value="C:plasma membrane"/>
    <property type="evidence" value="ECO:0007669"/>
    <property type="project" value="UniProtKB-SubCell"/>
</dbReference>
<feature type="domain" description="4Fe-4S ferredoxin-type" evidence="10">
    <location>
        <begin position="403"/>
        <end position="432"/>
    </location>
</feature>
<keyword evidence="3 8" id="KW-0479">Metal-binding</keyword>
<feature type="compositionally biased region" description="Basic and acidic residues" evidence="9">
    <location>
        <begin position="447"/>
        <end position="499"/>
    </location>
</feature>
<dbReference type="HAMAP" id="MF_00461">
    <property type="entry name" value="RsxC_RnfC"/>
    <property type="match status" value="1"/>
</dbReference>
<keyword evidence="2 8" id="KW-0004">4Fe-4S</keyword>
<evidence type="ECO:0000256" key="7">
    <source>
        <dbReference type="ARBA" id="ARBA00023014"/>
    </source>
</evidence>
<dbReference type="InterPro" id="IPR010208">
    <property type="entry name" value="Ion_transpt_RnfC/RsxC"/>
</dbReference>
<dbReference type="GO" id="GO:0051539">
    <property type="term" value="F:4 iron, 4 sulfur cluster binding"/>
    <property type="evidence" value="ECO:0007669"/>
    <property type="project" value="UniProtKB-KW"/>
</dbReference>
<dbReference type="InterPro" id="IPR017896">
    <property type="entry name" value="4Fe4S_Fe-S-bd"/>
</dbReference>
<feature type="domain" description="4Fe-4S ferredoxin-type" evidence="10">
    <location>
        <begin position="363"/>
        <end position="393"/>
    </location>
</feature>
<evidence type="ECO:0000313" key="11">
    <source>
        <dbReference type="EMBL" id="OQK15516.1"/>
    </source>
</evidence>
<feature type="binding site" evidence="8">
    <location>
        <position position="418"/>
    </location>
    <ligand>
        <name>[4Fe-4S] cluster</name>
        <dbReference type="ChEBI" id="CHEBI:49883"/>
        <label>2</label>
    </ligand>
</feature>
<keyword evidence="4 8" id="KW-0677">Repeat</keyword>
<dbReference type="InterPro" id="IPR011538">
    <property type="entry name" value="Nuo51_FMN-bd"/>
</dbReference>
<dbReference type="SUPFAM" id="SSF46548">
    <property type="entry name" value="alpha-helical ferredoxin"/>
    <property type="match status" value="1"/>
</dbReference>
<evidence type="ECO:0000256" key="5">
    <source>
        <dbReference type="ARBA" id="ARBA00022982"/>
    </source>
</evidence>
<organism evidence="11 12">
    <name type="scientific">Methyloprofundus sedimenti</name>
    <dbReference type="NCBI Taxonomy" id="1420851"/>
    <lineage>
        <taxon>Bacteria</taxon>
        <taxon>Pseudomonadati</taxon>
        <taxon>Pseudomonadota</taxon>
        <taxon>Gammaproteobacteria</taxon>
        <taxon>Methylococcales</taxon>
        <taxon>Methylococcaceae</taxon>
        <taxon>Methyloprofundus</taxon>
    </lineage>
</organism>
<dbReference type="PANTHER" id="PTHR43034:SF2">
    <property type="entry name" value="ION-TRANSLOCATING OXIDOREDUCTASE COMPLEX SUBUNIT C"/>
    <property type="match status" value="1"/>
</dbReference>
<comment type="caution">
    <text evidence="11">The sequence shown here is derived from an EMBL/GenBank/DDBJ whole genome shotgun (WGS) entry which is preliminary data.</text>
</comment>
<feature type="binding site" evidence="8">
    <location>
        <position position="422"/>
    </location>
    <ligand>
        <name>[4Fe-4S] cluster</name>
        <dbReference type="ChEBI" id="CHEBI:49883"/>
        <label>1</label>
    </ligand>
</feature>
<dbReference type="InterPro" id="IPR017900">
    <property type="entry name" value="4Fe4S_Fe_S_CS"/>
</dbReference>
<keyword evidence="1 8" id="KW-0813">Transport</keyword>
<keyword evidence="12" id="KW-1185">Reference proteome</keyword>
<evidence type="ECO:0000256" key="2">
    <source>
        <dbReference type="ARBA" id="ARBA00022485"/>
    </source>
</evidence>
<dbReference type="SUPFAM" id="SSF142019">
    <property type="entry name" value="Nqo1 FMN-binding domain-like"/>
    <property type="match status" value="1"/>
</dbReference>
<feature type="binding site" evidence="8">
    <location>
        <position position="376"/>
    </location>
    <ligand>
        <name>[4Fe-4S] cluster</name>
        <dbReference type="ChEBI" id="CHEBI:49883"/>
        <label>1</label>
    </ligand>
</feature>
<keyword evidence="7 8" id="KW-0411">Iron-sulfur</keyword>
<dbReference type="InterPro" id="IPR026902">
    <property type="entry name" value="RnfC_N"/>
</dbReference>